<dbReference type="RefSeq" id="WP_052093542.1">
    <property type="nucleotide sequence ID" value="NZ_JQEC01000014.1"/>
</dbReference>
<keyword evidence="3" id="KW-0813">Transport</keyword>
<sequence>MQKNIYKLGILLTSTCHILTVQANETDLFNVDVYGRLNLSYQLENNKQTGKVWKLANNASRLGFKGGSVFAENMSIVYQIEFGVEADDGDKKGRTLSQRDTFLGVQADWGRFIAGRITIPFKEAKGNFDYFNDLQGELGKIIDGEERLDNVLQYDSQKILGPIKATIAIVPGENTNDSSQDGPADGISSSIEYKNNDLFFSAAINSNIKQLDQLRLVATWPVRKLRLGLLFQHTKTSENTVLLADGSNSANAYGISTSYAFNKNRINAQFIRSDSSMKLSDATQFSIAWEHSFNSRTTFFTYFADRDAEQADKTESYYALGLKYNF</sequence>
<dbReference type="EMBL" id="JQEC01000014">
    <property type="protein sequence ID" value="KGJ95936.1"/>
    <property type="molecule type" value="Genomic_DNA"/>
</dbReference>
<evidence type="ECO:0000256" key="6">
    <source>
        <dbReference type="ARBA" id="ARBA00022729"/>
    </source>
</evidence>
<keyword evidence="5" id="KW-0812">Transmembrane</keyword>
<dbReference type="PRINTS" id="PR00182">
    <property type="entry name" value="ECOLNEIPORIN"/>
</dbReference>
<dbReference type="GO" id="GO:0034220">
    <property type="term" value="P:monoatomic ion transmembrane transport"/>
    <property type="evidence" value="ECO:0007669"/>
    <property type="project" value="InterPro"/>
</dbReference>
<comment type="subunit">
    <text evidence="2">Homotrimer.</text>
</comment>
<comment type="subcellular location">
    <subcellularLocation>
        <location evidence="1">Cell outer membrane</location>
        <topology evidence="1">Multi-pass membrane protein</topology>
    </subcellularLocation>
</comment>
<dbReference type="PATRIC" id="fig|28229.3.peg.1455"/>
<dbReference type="PANTHER" id="PTHR34501:SF9">
    <property type="entry name" value="MAJOR OUTER MEMBRANE PROTEIN P.IA"/>
    <property type="match status" value="1"/>
</dbReference>
<feature type="signal peptide" evidence="11">
    <location>
        <begin position="1"/>
        <end position="23"/>
    </location>
</feature>
<keyword evidence="9" id="KW-0472">Membrane</keyword>
<name>A0A099KZ97_COLPS</name>
<dbReference type="CDD" id="cd00342">
    <property type="entry name" value="gram_neg_porins"/>
    <property type="match status" value="1"/>
</dbReference>
<evidence type="ECO:0000256" key="10">
    <source>
        <dbReference type="ARBA" id="ARBA00023237"/>
    </source>
</evidence>
<dbReference type="Pfam" id="PF13609">
    <property type="entry name" value="Porin_4"/>
    <property type="match status" value="1"/>
</dbReference>
<keyword evidence="8" id="KW-0626">Porin</keyword>
<evidence type="ECO:0000313" key="13">
    <source>
        <dbReference type="EMBL" id="KGJ95936.1"/>
    </source>
</evidence>
<dbReference type="Gene3D" id="2.40.160.10">
    <property type="entry name" value="Porin"/>
    <property type="match status" value="1"/>
</dbReference>
<evidence type="ECO:0000259" key="12">
    <source>
        <dbReference type="Pfam" id="PF13609"/>
    </source>
</evidence>
<evidence type="ECO:0000256" key="4">
    <source>
        <dbReference type="ARBA" id="ARBA00022452"/>
    </source>
</evidence>
<feature type="chain" id="PRO_5001957722" description="Porin domain-containing protein" evidence="11">
    <location>
        <begin position="24"/>
        <end position="326"/>
    </location>
</feature>
<dbReference type="GO" id="GO:0009279">
    <property type="term" value="C:cell outer membrane"/>
    <property type="evidence" value="ECO:0007669"/>
    <property type="project" value="UniProtKB-SubCell"/>
</dbReference>
<dbReference type="GO" id="GO:0046930">
    <property type="term" value="C:pore complex"/>
    <property type="evidence" value="ECO:0007669"/>
    <property type="project" value="UniProtKB-KW"/>
</dbReference>
<evidence type="ECO:0000256" key="1">
    <source>
        <dbReference type="ARBA" id="ARBA00004571"/>
    </source>
</evidence>
<dbReference type="InterPro" id="IPR033900">
    <property type="entry name" value="Gram_neg_porin_domain"/>
</dbReference>
<feature type="domain" description="Porin" evidence="12">
    <location>
        <begin position="23"/>
        <end position="307"/>
    </location>
</feature>
<dbReference type="SUPFAM" id="SSF56935">
    <property type="entry name" value="Porins"/>
    <property type="match status" value="1"/>
</dbReference>
<evidence type="ECO:0000256" key="11">
    <source>
        <dbReference type="SAM" id="SignalP"/>
    </source>
</evidence>
<dbReference type="Proteomes" id="UP000029868">
    <property type="component" value="Unassembled WGS sequence"/>
</dbReference>
<dbReference type="InterPro" id="IPR001702">
    <property type="entry name" value="Porin_Gram-ve"/>
</dbReference>
<protein>
    <recommendedName>
        <fullName evidence="12">Porin domain-containing protein</fullName>
    </recommendedName>
</protein>
<evidence type="ECO:0000256" key="9">
    <source>
        <dbReference type="ARBA" id="ARBA00023136"/>
    </source>
</evidence>
<keyword evidence="10" id="KW-0998">Cell outer membrane</keyword>
<accession>A0A099KZ97</accession>
<proteinExistence type="predicted"/>
<keyword evidence="7" id="KW-0406">Ion transport</keyword>
<dbReference type="AlphaFoldDB" id="A0A099KZ97"/>
<reference evidence="13 14" key="1">
    <citation type="submission" date="2014-08" db="EMBL/GenBank/DDBJ databases">
        <title>Genomic and Phenotypic Diversity of Colwellia psychrerythraea strains from Disparate Marine Basins.</title>
        <authorList>
            <person name="Techtmann S.M."/>
            <person name="Stelling S.C."/>
            <person name="Utturkar S.M."/>
            <person name="Alshibli N."/>
            <person name="Harris A."/>
            <person name="Brown S.D."/>
            <person name="Hazen T.C."/>
        </authorList>
    </citation>
    <scope>NUCLEOTIDE SEQUENCE [LARGE SCALE GENOMIC DNA]</scope>
    <source>
        <strain evidence="13 14">GAB14E</strain>
    </source>
</reference>
<dbReference type="GO" id="GO:0015288">
    <property type="term" value="F:porin activity"/>
    <property type="evidence" value="ECO:0007669"/>
    <property type="project" value="UniProtKB-KW"/>
</dbReference>
<evidence type="ECO:0000256" key="7">
    <source>
        <dbReference type="ARBA" id="ARBA00023065"/>
    </source>
</evidence>
<dbReference type="PANTHER" id="PTHR34501">
    <property type="entry name" value="PROTEIN YDDL-RELATED"/>
    <property type="match status" value="1"/>
</dbReference>
<organism evidence="13 14">
    <name type="scientific">Colwellia psychrerythraea</name>
    <name type="common">Vibrio psychroerythus</name>
    <dbReference type="NCBI Taxonomy" id="28229"/>
    <lineage>
        <taxon>Bacteria</taxon>
        <taxon>Pseudomonadati</taxon>
        <taxon>Pseudomonadota</taxon>
        <taxon>Gammaproteobacteria</taxon>
        <taxon>Alteromonadales</taxon>
        <taxon>Colwelliaceae</taxon>
        <taxon>Colwellia</taxon>
    </lineage>
</organism>
<evidence type="ECO:0000256" key="2">
    <source>
        <dbReference type="ARBA" id="ARBA00011233"/>
    </source>
</evidence>
<evidence type="ECO:0000256" key="3">
    <source>
        <dbReference type="ARBA" id="ARBA00022448"/>
    </source>
</evidence>
<dbReference type="InterPro" id="IPR050298">
    <property type="entry name" value="Gram-neg_bact_OMP"/>
</dbReference>
<dbReference type="OrthoDB" id="8173690at2"/>
<evidence type="ECO:0000313" key="14">
    <source>
        <dbReference type="Proteomes" id="UP000029868"/>
    </source>
</evidence>
<keyword evidence="4" id="KW-1134">Transmembrane beta strand</keyword>
<comment type="caution">
    <text evidence="13">The sequence shown here is derived from an EMBL/GenBank/DDBJ whole genome shotgun (WGS) entry which is preliminary data.</text>
</comment>
<evidence type="ECO:0000256" key="5">
    <source>
        <dbReference type="ARBA" id="ARBA00022692"/>
    </source>
</evidence>
<evidence type="ECO:0000256" key="8">
    <source>
        <dbReference type="ARBA" id="ARBA00023114"/>
    </source>
</evidence>
<gene>
    <name evidence="13" type="ORF">GAB14E_1848</name>
</gene>
<keyword evidence="6 11" id="KW-0732">Signal</keyword>
<dbReference type="InterPro" id="IPR023614">
    <property type="entry name" value="Porin_dom_sf"/>
</dbReference>